<keyword evidence="7" id="KW-1185">Reference proteome</keyword>
<feature type="region of interest" description="Disordered" evidence="1">
    <location>
        <begin position="546"/>
        <end position="577"/>
    </location>
</feature>
<accession>A0ABP7MDV3</accession>
<evidence type="ECO:0000313" key="7">
    <source>
        <dbReference type="Proteomes" id="UP001501727"/>
    </source>
</evidence>
<evidence type="ECO:0008006" key="8">
    <source>
        <dbReference type="Google" id="ProtNLM"/>
    </source>
</evidence>
<keyword evidence="3" id="KW-0732">Signal</keyword>
<evidence type="ECO:0000259" key="4">
    <source>
        <dbReference type="Pfam" id="PF09972"/>
    </source>
</evidence>
<reference evidence="7" key="1">
    <citation type="journal article" date="2019" name="Int. J. Syst. Evol. Microbiol.">
        <title>The Global Catalogue of Microorganisms (GCM) 10K type strain sequencing project: providing services to taxonomists for standard genome sequencing and annotation.</title>
        <authorList>
            <consortium name="The Broad Institute Genomics Platform"/>
            <consortium name="The Broad Institute Genome Sequencing Center for Infectious Disease"/>
            <person name="Wu L."/>
            <person name="Ma J."/>
        </authorList>
    </citation>
    <scope>NUCLEOTIDE SEQUENCE [LARGE SCALE GENOMIC DNA]</scope>
    <source>
        <strain evidence="7">JCM 16916</strain>
    </source>
</reference>
<feature type="transmembrane region" description="Helical" evidence="2">
    <location>
        <begin position="391"/>
        <end position="413"/>
    </location>
</feature>
<protein>
    <recommendedName>
        <fullName evidence="8">DUF2207 domain-containing protein</fullName>
    </recommendedName>
</protein>
<feature type="transmembrane region" description="Helical" evidence="2">
    <location>
        <begin position="419"/>
        <end position="438"/>
    </location>
</feature>
<comment type="caution">
    <text evidence="6">The sequence shown here is derived from an EMBL/GenBank/DDBJ whole genome shotgun (WGS) entry which is preliminary data.</text>
</comment>
<feature type="chain" id="PRO_5045117032" description="DUF2207 domain-containing protein" evidence="3">
    <location>
        <begin position="18"/>
        <end position="577"/>
    </location>
</feature>
<feature type="transmembrane region" description="Helical" evidence="2">
    <location>
        <begin position="238"/>
        <end position="255"/>
    </location>
</feature>
<evidence type="ECO:0000256" key="2">
    <source>
        <dbReference type="SAM" id="Phobius"/>
    </source>
</evidence>
<dbReference type="RefSeq" id="WP_344759201.1">
    <property type="nucleotide sequence ID" value="NZ_BAAAZU010000006.1"/>
</dbReference>
<feature type="signal peptide" evidence="3">
    <location>
        <begin position="1"/>
        <end position="17"/>
    </location>
</feature>
<gene>
    <name evidence="6" type="ORF">GCM10022229_13410</name>
</gene>
<dbReference type="InterPro" id="IPR018702">
    <property type="entry name" value="DUF2207"/>
</dbReference>
<name>A0ABP7MDV3_9GAMM</name>
<organism evidence="6 7">
    <name type="scientific">Luteimonas lutimaris</name>
    <dbReference type="NCBI Taxonomy" id="698645"/>
    <lineage>
        <taxon>Bacteria</taxon>
        <taxon>Pseudomonadati</taxon>
        <taxon>Pseudomonadota</taxon>
        <taxon>Gammaproteobacteria</taxon>
        <taxon>Lysobacterales</taxon>
        <taxon>Lysobacteraceae</taxon>
        <taxon>Luteimonas</taxon>
    </lineage>
</organism>
<keyword evidence="2" id="KW-0472">Membrane</keyword>
<feature type="domain" description="DUF2207" evidence="4">
    <location>
        <begin position="24"/>
        <end position="216"/>
    </location>
</feature>
<sequence length="577" mass="62009">MIRAAFACLFLLLPAFAAVHAQERILSYDSVIEVQADGSLDITEHIRVHAEGKAIRRGIYRDFPTRYKDRFGNRVMVGFEVLGVERDGKPEPWFTGHPGGGVRINTGNDDFLPVPADYTYTLRYRTDRQLGFFDDHDELYFNAIGTGWDFAVERDSVEVRLPSPVPAGQLETEAYTGGYGSKARDFQAQATAPGVARWTLTRPLAPGEGMTVVLSFPKGVVAEPAGTRKLWWLLKDNSPGWIALCGLAVLLVFCLRRWRAVGRDPAPGVVVVRYDPPEGYSPADLRYIERMNYGNRCFSSDLLAGAVDGLVRIHRDKHLLSDKWRLESTAYPGDAKLPGLRTLLSALFADGKMLELDKSNASTIRKARDGHAAQLERRFNPRMFRRNGRSIVVAVLIMVATIVLALGASMLLLGAGFLLVLPVAMAMLLVVIVFGTVVKAPTQEGRQLLDAIEGFRRYLGVAERDELAAMQGPDAPPALDAGRYERLLPYAVALDVEDAWTKKFTLAVGAATAAAATAAISWYQGGSASDLGSLSHAIGNNLASQIASSATPPGSSSGGGGGGFSGGGGGGGGGGGR</sequence>
<keyword evidence="2" id="KW-0812">Transmembrane</keyword>
<feature type="compositionally biased region" description="Gly residues" evidence="1">
    <location>
        <begin position="556"/>
        <end position="577"/>
    </location>
</feature>
<dbReference type="EMBL" id="BAAAZU010000006">
    <property type="protein sequence ID" value="GAA3921057.1"/>
    <property type="molecule type" value="Genomic_DNA"/>
</dbReference>
<dbReference type="Pfam" id="PF20990">
    <property type="entry name" value="DUF2207_C"/>
    <property type="match status" value="1"/>
</dbReference>
<proteinExistence type="predicted"/>
<feature type="domain" description="Predicted membrane protein YciQ-like C-terminal" evidence="5">
    <location>
        <begin position="274"/>
        <end position="504"/>
    </location>
</feature>
<dbReference type="InterPro" id="IPR048389">
    <property type="entry name" value="YciQ-like_C"/>
</dbReference>
<dbReference type="Pfam" id="PF09972">
    <property type="entry name" value="DUF2207"/>
    <property type="match status" value="1"/>
</dbReference>
<evidence type="ECO:0000256" key="1">
    <source>
        <dbReference type="SAM" id="MobiDB-lite"/>
    </source>
</evidence>
<keyword evidence="2" id="KW-1133">Transmembrane helix</keyword>
<evidence type="ECO:0000313" key="6">
    <source>
        <dbReference type="EMBL" id="GAA3921057.1"/>
    </source>
</evidence>
<dbReference type="Proteomes" id="UP001501727">
    <property type="component" value="Unassembled WGS sequence"/>
</dbReference>
<evidence type="ECO:0000256" key="3">
    <source>
        <dbReference type="SAM" id="SignalP"/>
    </source>
</evidence>
<evidence type="ECO:0000259" key="5">
    <source>
        <dbReference type="Pfam" id="PF20990"/>
    </source>
</evidence>